<dbReference type="RefSeq" id="WP_205005593.1">
    <property type="nucleotide sequence ID" value="NZ_CBCRXA010000016.1"/>
</dbReference>
<sequence length="106" mass="12887">MNTREKKRLLDDYLDLYRIASSMNDSDWQIDIKRKLVAILEGKDLFGEQKRELQQQFIEINRQILLIFQRMHRGEDQDKGLSLKLFALKQRRFELSREIDQIKTFQ</sequence>
<reference evidence="1 2" key="1">
    <citation type="submission" date="2021-01" db="EMBL/GenBank/DDBJ databases">
        <title>Genomic Encyclopedia of Type Strains, Phase IV (KMG-IV): sequencing the most valuable type-strain genomes for metagenomic binning, comparative biology and taxonomic classification.</title>
        <authorList>
            <person name="Goeker M."/>
        </authorList>
    </citation>
    <scope>NUCLEOTIDE SEQUENCE [LARGE SCALE GENOMIC DNA]</scope>
    <source>
        <strain evidence="1 2">DSM 100968</strain>
    </source>
</reference>
<dbReference type="Proteomes" id="UP000823201">
    <property type="component" value="Unassembled WGS sequence"/>
</dbReference>
<evidence type="ECO:0000313" key="2">
    <source>
        <dbReference type="Proteomes" id="UP000823201"/>
    </source>
</evidence>
<gene>
    <name evidence="1" type="ORF">JOC27_000694</name>
</gene>
<proteinExistence type="predicted"/>
<protein>
    <submittedName>
        <fullName evidence="1">Uncharacterized protein</fullName>
    </submittedName>
</protein>
<comment type="caution">
    <text evidence="1">The sequence shown here is derived from an EMBL/GenBank/DDBJ whole genome shotgun (WGS) entry which is preliminary data.</text>
</comment>
<accession>A0ABS2Q6A1</accession>
<keyword evidence="2" id="KW-1185">Reference proteome</keyword>
<name>A0ABS2Q6A1_9BACL</name>
<dbReference type="EMBL" id="JAFBEV010000004">
    <property type="protein sequence ID" value="MBM7657253.1"/>
    <property type="molecule type" value="Genomic_DNA"/>
</dbReference>
<evidence type="ECO:0000313" key="1">
    <source>
        <dbReference type="EMBL" id="MBM7657253.1"/>
    </source>
</evidence>
<organism evidence="1 2">
    <name type="scientific">Sporolactobacillus spathodeae</name>
    <dbReference type="NCBI Taxonomy" id="1465502"/>
    <lineage>
        <taxon>Bacteria</taxon>
        <taxon>Bacillati</taxon>
        <taxon>Bacillota</taxon>
        <taxon>Bacilli</taxon>
        <taxon>Bacillales</taxon>
        <taxon>Sporolactobacillaceae</taxon>
        <taxon>Sporolactobacillus</taxon>
    </lineage>
</organism>